<dbReference type="VEuPathDB" id="FungiDB:PYU1_G005797"/>
<proteinExistence type="inferred from homology"/>
<dbReference type="HOGENOM" id="CLU_108086_2_0_1"/>
<feature type="signal peptide" evidence="7">
    <location>
        <begin position="1"/>
        <end position="20"/>
    </location>
</feature>
<keyword evidence="3 6" id="KW-0812">Transmembrane</keyword>
<protein>
    <recommendedName>
        <fullName evidence="10">EamA domain-containing protein</fullName>
    </recommendedName>
</protein>
<evidence type="ECO:0000256" key="3">
    <source>
        <dbReference type="ARBA" id="ARBA00022692"/>
    </source>
</evidence>
<keyword evidence="9" id="KW-1185">Reference proteome</keyword>
<dbReference type="eggNOG" id="KOG4831">
    <property type="taxonomic scope" value="Eukaryota"/>
</dbReference>
<dbReference type="Gene3D" id="1.10.3730.20">
    <property type="match status" value="1"/>
</dbReference>
<keyword evidence="5 6" id="KW-0472">Membrane</keyword>
<reference evidence="9" key="2">
    <citation type="submission" date="2010-04" db="EMBL/GenBank/DDBJ databases">
        <authorList>
            <person name="Buell R."/>
            <person name="Hamilton J."/>
            <person name="Hostetler J."/>
        </authorList>
    </citation>
    <scope>NUCLEOTIDE SEQUENCE [LARGE SCALE GENOMIC DNA]</scope>
    <source>
        <strain evidence="9">DAOM:BR144</strain>
    </source>
</reference>
<dbReference type="InParanoid" id="K3WLG6"/>
<dbReference type="FunCoup" id="K3WLG6">
    <property type="interactions" value="30"/>
</dbReference>
<reference evidence="8" key="3">
    <citation type="submission" date="2015-02" db="UniProtKB">
        <authorList>
            <consortium name="EnsemblProtists"/>
        </authorList>
    </citation>
    <scope>IDENTIFICATION</scope>
    <source>
        <strain evidence="8">DAOM BR144</strain>
    </source>
</reference>
<dbReference type="PANTHER" id="PTHR28668">
    <property type="entry name" value="TRANSMEMBRANE PROTEIN 234"/>
    <property type="match status" value="1"/>
</dbReference>
<dbReference type="InterPro" id="IPR037185">
    <property type="entry name" value="EmrE-like"/>
</dbReference>
<dbReference type="OMA" id="LGEWYAE"/>
<evidence type="ECO:0000256" key="5">
    <source>
        <dbReference type="ARBA" id="ARBA00023136"/>
    </source>
</evidence>
<dbReference type="Proteomes" id="UP000019132">
    <property type="component" value="Unassembled WGS sequence"/>
</dbReference>
<dbReference type="InterPro" id="IPR018908">
    <property type="entry name" value="TMEM234"/>
</dbReference>
<dbReference type="Pfam" id="PF10639">
    <property type="entry name" value="TMEM234"/>
    <property type="match status" value="1"/>
</dbReference>
<evidence type="ECO:0000256" key="4">
    <source>
        <dbReference type="ARBA" id="ARBA00022989"/>
    </source>
</evidence>
<evidence type="ECO:0000256" key="2">
    <source>
        <dbReference type="ARBA" id="ARBA00005977"/>
    </source>
</evidence>
<evidence type="ECO:0000256" key="6">
    <source>
        <dbReference type="SAM" id="Phobius"/>
    </source>
</evidence>
<dbReference type="AlphaFoldDB" id="K3WLG6"/>
<comment type="similarity">
    <text evidence="2">Belongs to the TMEM234 family.</text>
</comment>
<evidence type="ECO:0000313" key="9">
    <source>
        <dbReference type="Proteomes" id="UP000019132"/>
    </source>
</evidence>
<dbReference type="EnsemblProtists" id="PYU1_T005808">
    <property type="protein sequence ID" value="PYU1_T005808"/>
    <property type="gene ID" value="PYU1_G005797"/>
</dbReference>
<evidence type="ECO:0008006" key="10">
    <source>
        <dbReference type="Google" id="ProtNLM"/>
    </source>
</evidence>
<keyword evidence="4 6" id="KW-1133">Transmembrane helix</keyword>
<feature type="chain" id="PRO_5003867783" description="EamA domain-containing protein" evidence="7">
    <location>
        <begin position="21"/>
        <end position="133"/>
    </location>
</feature>
<reference evidence="9" key="1">
    <citation type="journal article" date="2010" name="Genome Biol.">
        <title>Genome sequence of the necrotrophic plant pathogen Pythium ultimum reveals original pathogenicity mechanisms and effector repertoire.</title>
        <authorList>
            <person name="Levesque C.A."/>
            <person name="Brouwer H."/>
            <person name="Cano L."/>
            <person name="Hamilton J.P."/>
            <person name="Holt C."/>
            <person name="Huitema E."/>
            <person name="Raffaele S."/>
            <person name="Robideau G.P."/>
            <person name="Thines M."/>
            <person name="Win J."/>
            <person name="Zerillo M.M."/>
            <person name="Beakes G.W."/>
            <person name="Boore J.L."/>
            <person name="Busam D."/>
            <person name="Dumas B."/>
            <person name="Ferriera S."/>
            <person name="Fuerstenberg S.I."/>
            <person name="Gachon C.M."/>
            <person name="Gaulin E."/>
            <person name="Govers F."/>
            <person name="Grenville-Briggs L."/>
            <person name="Horner N."/>
            <person name="Hostetler J."/>
            <person name="Jiang R.H."/>
            <person name="Johnson J."/>
            <person name="Krajaejun T."/>
            <person name="Lin H."/>
            <person name="Meijer H.J."/>
            <person name="Moore B."/>
            <person name="Morris P."/>
            <person name="Phuntmart V."/>
            <person name="Puiu D."/>
            <person name="Shetty J."/>
            <person name="Stajich J.E."/>
            <person name="Tripathy S."/>
            <person name="Wawra S."/>
            <person name="van West P."/>
            <person name="Whitty B.R."/>
            <person name="Coutinho P.M."/>
            <person name="Henrissat B."/>
            <person name="Martin F."/>
            <person name="Thomas P.D."/>
            <person name="Tyler B.M."/>
            <person name="De Vries R.P."/>
            <person name="Kamoun S."/>
            <person name="Yandell M."/>
            <person name="Tisserat N."/>
            <person name="Buell C.R."/>
        </authorList>
    </citation>
    <scope>NUCLEOTIDE SEQUENCE</scope>
    <source>
        <strain evidence="9">DAOM:BR144</strain>
    </source>
</reference>
<dbReference type="SUPFAM" id="SSF103481">
    <property type="entry name" value="Multidrug resistance efflux transporter EmrE"/>
    <property type="match status" value="1"/>
</dbReference>
<dbReference type="GO" id="GO:0016020">
    <property type="term" value="C:membrane"/>
    <property type="evidence" value="ECO:0007669"/>
    <property type="project" value="UniProtKB-SubCell"/>
</dbReference>
<evidence type="ECO:0000256" key="7">
    <source>
        <dbReference type="SAM" id="SignalP"/>
    </source>
</evidence>
<dbReference type="EMBL" id="GL376573">
    <property type="status" value="NOT_ANNOTATED_CDS"/>
    <property type="molecule type" value="Genomic_DNA"/>
</dbReference>
<sequence length="133" mass="14695">MATALGSTFLSFLFVGALWGCTNPLIKRGSAEDLTYTRKDNSFAEFVCQLVHWVKNWRFVVPFALNQSGSIAYVHLLGSAEISNAVPICNSLTFVFTAITSRLLGEKPKRPVWTYSGMVLILLGVVICFNSKN</sequence>
<organism evidence="8 9">
    <name type="scientific">Globisporangium ultimum (strain ATCC 200006 / CBS 805.95 / DAOM BR144)</name>
    <name type="common">Pythium ultimum</name>
    <dbReference type="NCBI Taxonomy" id="431595"/>
    <lineage>
        <taxon>Eukaryota</taxon>
        <taxon>Sar</taxon>
        <taxon>Stramenopiles</taxon>
        <taxon>Oomycota</taxon>
        <taxon>Peronosporomycetes</taxon>
        <taxon>Pythiales</taxon>
        <taxon>Pythiaceae</taxon>
        <taxon>Globisporangium</taxon>
    </lineage>
</organism>
<dbReference type="PANTHER" id="PTHR28668:SF1">
    <property type="entry name" value="TRANSMEMBRANE PROTEIN 234"/>
    <property type="match status" value="1"/>
</dbReference>
<evidence type="ECO:0000313" key="8">
    <source>
        <dbReference type="EnsemblProtists" id="PYU1_T005808"/>
    </source>
</evidence>
<comment type="subcellular location">
    <subcellularLocation>
        <location evidence="1">Membrane</location>
        <topology evidence="1">Multi-pass membrane protein</topology>
    </subcellularLocation>
</comment>
<feature type="transmembrane region" description="Helical" evidence="6">
    <location>
        <begin position="112"/>
        <end position="129"/>
    </location>
</feature>
<name>K3WLG6_GLOUD</name>
<accession>K3WLG6</accession>
<evidence type="ECO:0000256" key="1">
    <source>
        <dbReference type="ARBA" id="ARBA00004141"/>
    </source>
</evidence>
<keyword evidence="7" id="KW-0732">Signal</keyword>